<dbReference type="OrthoDB" id="3229173at2759"/>
<keyword evidence="4" id="KW-0255">Endonuclease</keyword>
<keyword evidence="3" id="KW-0479">Metal-binding</keyword>
<dbReference type="PANTHER" id="PTHR42648">
    <property type="entry name" value="TRANSPOSASE, PUTATIVE-RELATED"/>
    <property type="match status" value="1"/>
</dbReference>
<dbReference type="GO" id="GO:0015074">
    <property type="term" value="P:DNA integration"/>
    <property type="evidence" value="ECO:0007669"/>
    <property type="project" value="UniProtKB-KW"/>
</dbReference>
<evidence type="ECO:0000256" key="1">
    <source>
        <dbReference type="ARBA" id="ARBA00022695"/>
    </source>
</evidence>
<evidence type="ECO:0000256" key="4">
    <source>
        <dbReference type="ARBA" id="ARBA00022759"/>
    </source>
</evidence>
<evidence type="ECO:0000313" key="11">
    <source>
        <dbReference type="EMBL" id="KIK81007.1"/>
    </source>
</evidence>
<keyword evidence="9" id="KW-0808">Transferase</keyword>
<evidence type="ECO:0008006" key="13">
    <source>
        <dbReference type="Google" id="ProtNLM"/>
    </source>
</evidence>
<name>A0A0D0CEB0_9AGAM</name>
<evidence type="ECO:0000256" key="7">
    <source>
        <dbReference type="ARBA" id="ARBA00022908"/>
    </source>
</evidence>
<dbReference type="STRING" id="930991.A0A0D0CEB0"/>
<dbReference type="GO" id="GO:0046872">
    <property type="term" value="F:metal ion binding"/>
    <property type="evidence" value="ECO:0007669"/>
    <property type="project" value="UniProtKB-KW"/>
</dbReference>
<feature type="non-terminal residue" evidence="11">
    <location>
        <position position="1"/>
    </location>
</feature>
<keyword evidence="9" id="KW-0239">DNA-directed DNA polymerase</keyword>
<dbReference type="EMBL" id="KN825885">
    <property type="protein sequence ID" value="KIK81007.1"/>
    <property type="molecule type" value="Genomic_DNA"/>
</dbReference>
<evidence type="ECO:0000256" key="6">
    <source>
        <dbReference type="ARBA" id="ARBA00022842"/>
    </source>
</evidence>
<reference evidence="12" key="2">
    <citation type="submission" date="2015-01" db="EMBL/GenBank/DDBJ databases">
        <title>Evolutionary Origins and Diversification of the Mycorrhizal Mutualists.</title>
        <authorList>
            <consortium name="DOE Joint Genome Institute"/>
            <consortium name="Mycorrhizal Genomics Consortium"/>
            <person name="Kohler A."/>
            <person name="Kuo A."/>
            <person name="Nagy L.G."/>
            <person name="Floudas D."/>
            <person name="Copeland A."/>
            <person name="Barry K.W."/>
            <person name="Cichocki N."/>
            <person name="Veneault-Fourrey C."/>
            <person name="LaButti K."/>
            <person name="Lindquist E.A."/>
            <person name="Lipzen A."/>
            <person name="Lundell T."/>
            <person name="Morin E."/>
            <person name="Murat C."/>
            <person name="Riley R."/>
            <person name="Ohm R."/>
            <person name="Sun H."/>
            <person name="Tunlid A."/>
            <person name="Henrissat B."/>
            <person name="Grigoriev I.V."/>
            <person name="Hibbett D.S."/>
            <person name="Martin F."/>
        </authorList>
    </citation>
    <scope>NUCLEOTIDE SEQUENCE [LARGE SCALE GENOMIC DNA]</scope>
    <source>
        <strain evidence="12">Ve08.2h10</strain>
    </source>
</reference>
<sequence length="118" mass="14020">LKLEVKTLPDPVCEPCMAGKMHANPFPSSEWHASCPIKLMHTDVHQLPYRTFTVHHYWAMFIDDYSWYHFVLPMHTKFDLFAAFKEFKAYAENQSEWRIKTLRDNKGGEYMSQAMLDF</sequence>
<proteinExistence type="predicted"/>
<keyword evidence="10" id="KW-0233">DNA recombination</keyword>
<keyword evidence="6" id="KW-0460">Magnesium</keyword>
<dbReference type="GO" id="GO:0006310">
    <property type="term" value="P:DNA recombination"/>
    <property type="evidence" value="ECO:0007669"/>
    <property type="project" value="UniProtKB-KW"/>
</dbReference>
<protein>
    <recommendedName>
        <fullName evidence="13">Integrase catalytic domain-containing protein</fullName>
    </recommendedName>
</protein>
<feature type="non-terminal residue" evidence="11">
    <location>
        <position position="118"/>
    </location>
</feature>
<keyword evidence="2" id="KW-0540">Nuclease</keyword>
<keyword evidence="7" id="KW-0229">DNA integration</keyword>
<keyword evidence="1" id="KW-0548">Nucleotidyltransferase</keyword>
<reference evidence="11 12" key="1">
    <citation type="submission" date="2014-04" db="EMBL/GenBank/DDBJ databases">
        <authorList>
            <consortium name="DOE Joint Genome Institute"/>
            <person name="Kuo A."/>
            <person name="Kohler A."/>
            <person name="Jargeat P."/>
            <person name="Nagy L.G."/>
            <person name="Floudas D."/>
            <person name="Copeland A."/>
            <person name="Barry K.W."/>
            <person name="Cichocki N."/>
            <person name="Veneault-Fourrey C."/>
            <person name="LaButti K."/>
            <person name="Lindquist E.A."/>
            <person name="Lipzen A."/>
            <person name="Lundell T."/>
            <person name="Morin E."/>
            <person name="Murat C."/>
            <person name="Sun H."/>
            <person name="Tunlid A."/>
            <person name="Henrissat B."/>
            <person name="Grigoriev I.V."/>
            <person name="Hibbett D.S."/>
            <person name="Martin F."/>
            <person name="Nordberg H.P."/>
            <person name="Cantor M.N."/>
            <person name="Hua S.X."/>
        </authorList>
    </citation>
    <scope>NUCLEOTIDE SEQUENCE [LARGE SCALE GENOMIC DNA]</scope>
    <source>
        <strain evidence="11 12">Ve08.2h10</strain>
    </source>
</reference>
<dbReference type="InterPro" id="IPR012337">
    <property type="entry name" value="RNaseH-like_sf"/>
</dbReference>
<gene>
    <name evidence="11" type="ORF">PAXRUDRAFT_74377</name>
</gene>
<dbReference type="InParanoid" id="A0A0D0CEB0"/>
<keyword evidence="8" id="KW-0695">RNA-directed DNA polymerase</keyword>
<evidence type="ECO:0000256" key="5">
    <source>
        <dbReference type="ARBA" id="ARBA00022801"/>
    </source>
</evidence>
<evidence type="ECO:0000256" key="10">
    <source>
        <dbReference type="ARBA" id="ARBA00023172"/>
    </source>
</evidence>
<dbReference type="HOGENOM" id="CLU_2078648_0_0_1"/>
<evidence type="ECO:0000313" key="12">
    <source>
        <dbReference type="Proteomes" id="UP000054538"/>
    </source>
</evidence>
<dbReference type="Proteomes" id="UP000054538">
    <property type="component" value="Unassembled WGS sequence"/>
</dbReference>
<evidence type="ECO:0000256" key="9">
    <source>
        <dbReference type="ARBA" id="ARBA00022932"/>
    </source>
</evidence>
<dbReference type="InterPro" id="IPR039537">
    <property type="entry name" value="Retrotran_Ty1/copia-like"/>
</dbReference>
<dbReference type="PANTHER" id="PTHR42648:SF11">
    <property type="entry name" value="TRANSPOSON TY4-P GAG-POL POLYPROTEIN"/>
    <property type="match status" value="1"/>
</dbReference>
<keyword evidence="5" id="KW-0378">Hydrolase</keyword>
<evidence type="ECO:0000256" key="3">
    <source>
        <dbReference type="ARBA" id="ARBA00022723"/>
    </source>
</evidence>
<dbReference type="AlphaFoldDB" id="A0A0D0CEB0"/>
<dbReference type="SUPFAM" id="SSF53098">
    <property type="entry name" value="Ribonuclease H-like"/>
    <property type="match status" value="1"/>
</dbReference>
<dbReference type="GO" id="GO:0003964">
    <property type="term" value="F:RNA-directed DNA polymerase activity"/>
    <property type="evidence" value="ECO:0007669"/>
    <property type="project" value="UniProtKB-KW"/>
</dbReference>
<evidence type="ECO:0000256" key="2">
    <source>
        <dbReference type="ARBA" id="ARBA00022722"/>
    </source>
</evidence>
<dbReference type="GO" id="GO:0016787">
    <property type="term" value="F:hydrolase activity"/>
    <property type="evidence" value="ECO:0007669"/>
    <property type="project" value="UniProtKB-KW"/>
</dbReference>
<organism evidence="11 12">
    <name type="scientific">Paxillus rubicundulus Ve08.2h10</name>
    <dbReference type="NCBI Taxonomy" id="930991"/>
    <lineage>
        <taxon>Eukaryota</taxon>
        <taxon>Fungi</taxon>
        <taxon>Dikarya</taxon>
        <taxon>Basidiomycota</taxon>
        <taxon>Agaricomycotina</taxon>
        <taxon>Agaricomycetes</taxon>
        <taxon>Agaricomycetidae</taxon>
        <taxon>Boletales</taxon>
        <taxon>Paxilineae</taxon>
        <taxon>Paxillaceae</taxon>
        <taxon>Paxillus</taxon>
    </lineage>
</organism>
<dbReference type="GO" id="GO:0003887">
    <property type="term" value="F:DNA-directed DNA polymerase activity"/>
    <property type="evidence" value="ECO:0007669"/>
    <property type="project" value="UniProtKB-KW"/>
</dbReference>
<evidence type="ECO:0000256" key="8">
    <source>
        <dbReference type="ARBA" id="ARBA00022918"/>
    </source>
</evidence>
<dbReference type="GO" id="GO:0004519">
    <property type="term" value="F:endonuclease activity"/>
    <property type="evidence" value="ECO:0007669"/>
    <property type="project" value="UniProtKB-KW"/>
</dbReference>
<keyword evidence="12" id="KW-1185">Reference proteome</keyword>
<accession>A0A0D0CEB0</accession>